<evidence type="ECO:0000256" key="3">
    <source>
        <dbReference type="ARBA" id="ARBA00022475"/>
    </source>
</evidence>
<dbReference type="InterPro" id="IPR020846">
    <property type="entry name" value="MFS_dom"/>
</dbReference>
<organism evidence="9 10">
    <name type="scientific">Streptomyces dysideae</name>
    <dbReference type="NCBI Taxonomy" id="909626"/>
    <lineage>
        <taxon>Bacteria</taxon>
        <taxon>Bacillati</taxon>
        <taxon>Actinomycetota</taxon>
        <taxon>Actinomycetes</taxon>
        <taxon>Kitasatosporales</taxon>
        <taxon>Streptomycetaceae</taxon>
        <taxon>Streptomyces</taxon>
    </lineage>
</organism>
<gene>
    <name evidence="9" type="ORF">AQJ91_27250</name>
</gene>
<evidence type="ECO:0000256" key="1">
    <source>
        <dbReference type="ARBA" id="ARBA00004651"/>
    </source>
</evidence>
<feature type="transmembrane region" description="Helical" evidence="7">
    <location>
        <begin position="36"/>
        <end position="55"/>
    </location>
</feature>
<feature type="domain" description="Major facilitator superfamily (MFS) profile" evidence="8">
    <location>
        <begin position="1"/>
        <end position="130"/>
    </location>
</feature>
<sequence length="130" mass="13550">MGHFGDRIGGKAMLVLSLTMGLATTLIGLLPTYDAIGVWALLLLVLLRLVQGLGVSGERGGAALMAVEHAPPGKRGFYGSFPQMGVPAGLILANLVFLSASNGLGADRFADGGGWRLHSWRTSCWWASAA</sequence>
<dbReference type="Gene3D" id="1.20.1250.20">
    <property type="entry name" value="MFS general substrate transporter like domains"/>
    <property type="match status" value="1"/>
</dbReference>
<keyword evidence="10" id="KW-1185">Reference proteome</keyword>
<keyword evidence="5 7" id="KW-1133">Transmembrane helix</keyword>
<evidence type="ECO:0000313" key="10">
    <source>
        <dbReference type="Proteomes" id="UP000053260"/>
    </source>
</evidence>
<dbReference type="GO" id="GO:0005886">
    <property type="term" value="C:plasma membrane"/>
    <property type="evidence" value="ECO:0007669"/>
    <property type="project" value="UniProtKB-SubCell"/>
</dbReference>
<evidence type="ECO:0000256" key="7">
    <source>
        <dbReference type="SAM" id="Phobius"/>
    </source>
</evidence>
<dbReference type="EMBL" id="LMXB01000068">
    <property type="protein sequence ID" value="KUO18093.1"/>
    <property type="molecule type" value="Genomic_DNA"/>
</dbReference>
<dbReference type="SUPFAM" id="SSF103473">
    <property type="entry name" value="MFS general substrate transporter"/>
    <property type="match status" value="1"/>
</dbReference>
<protein>
    <recommendedName>
        <fullName evidence="8">Major facilitator superfamily (MFS) profile domain-containing protein</fullName>
    </recommendedName>
</protein>
<evidence type="ECO:0000256" key="6">
    <source>
        <dbReference type="ARBA" id="ARBA00023136"/>
    </source>
</evidence>
<dbReference type="InterPro" id="IPR036259">
    <property type="entry name" value="MFS_trans_sf"/>
</dbReference>
<evidence type="ECO:0000256" key="5">
    <source>
        <dbReference type="ARBA" id="ARBA00022989"/>
    </source>
</evidence>
<keyword evidence="4 7" id="KW-0812">Transmembrane</keyword>
<keyword evidence="3" id="KW-1003">Cell membrane</keyword>
<dbReference type="PROSITE" id="PS50850">
    <property type="entry name" value="MFS"/>
    <property type="match status" value="1"/>
</dbReference>
<dbReference type="PANTHER" id="PTHR43045:SF2">
    <property type="entry name" value="INNER MEMBRANE METABOLITE TRANSPORT PROTEIN YHJE"/>
    <property type="match status" value="1"/>
</dbReference>
<dbReference type="InterPro" id="IPR005828">
    <property type="entry name" value="MFS_sugar_transport-like"/>
</dbReference>
<comment type="subcellular location">
    <subcellularLocation>
        <location evidence="1">Cell membrane</location>
        <topology evidence="1">Multi-pass membrane protein</topology>
    </subcellularLocation>
</comment>
<proteinExistence type="predicted"/>
<evidence type="ECO:0000256" key="2">
    <source>
        <dbReference type="ARBA" id="ARBA00022448"/>
    </source>
</evidence>
<comment type="caution">
    <text evidence="9">The sequence shown here is derived from an EMBL/GenBank/DDBJ whole genome shotgun (WGS) entry which is preliminary data.</text>
</comment>
<dbReference type="AlphaFoldDB" id="A0A101UWE8"/>
<name>A0A101UWE8_9ACTN</name>
<feature type="transmembrane region" description="Helical" evidence="7">
    <location>
        <begin position="12"/>
        <end position="30"/>
    </location>
</feature>
<evidence type="ECO:0000256" key="4">
    <source>
        <dbReference type="ARBA" id="ARBA00022692"/>
    </source>
</evidence>
<dbReference type="GO" id="GO:0022857">
    <property type="term" value="F:transmembrane transporter activity"/>
    <property type="evidence" value="ECO:0007669"/>
    <property type="project" value="InterPro"/>
</dbReference>
<evidence type="ECO:0000259" key="8">
    <source>
        <dbReference type="PROSITE" id="PS50850"/>
    </source>
</evidence>
<dbReference type="Pfam" id="PF00083">
    <property type="entry name" value="Sugar_tr"/>
    <property type="match status" value="1"/>
</dbReference>
<keyword evidence="6 7" id="KW-0472">Membrane</keyword>
<evidence type="ECO:0000313" key="9">
    <source>
        <dbReference type="EMBL" id="KUO18093.1"/>
    </source>
</evidence>
<dbReference type="PANTHER" id="PTHR43045">
    <property type="entry name" value="SHIKIMATE TRANSPORTER"/>
    <property type="match status" value="1"/>
</dbReference>
<reference evidence="9 10" key="1">
    <citation type="submission" date="2015-10" db="EMBL/GenBank/DDBJ databases">
        <title>Draft genome sequence of Streptomyces sp. RV15, isolated from a marine sponge.</title>
        <authorList>
            <person name="Ruckert C."/>
            <person name="Abdelmohsen U.R."/>
            <person name="Winkler A."/>
            <person name="Hentschel U."/>
            <person name="Kalinowski J."/>
            <person name="Kampfer P."/>
            <person name="Glaeser S."/>
        </authorList>
    </citation>
    <scope>NUCLEOTIDE SEQUENCE [LARGE SCALE GENOMIC DNA]</scope>
    <source>
        <strain evidence="9 10">RV15</strain>
    </source>
</reference>
<keyword evidence="2" id="KW-0813">Transport</keyword>
<dbReference type="Proteomes" id="UP000053260">
    <property type="component" value="Unassembled WGS sequence"/>
</dbReference>
<dbReference type="STRING" id="909626.AQJ91_27250"/>
<accession>A0A101UWE8</accession>